<dbReference type="RefSeq" id="WP_045374977.1">
    <property type="nucleotide sequence ID" value="NZ_BBKA01000019.1"/>
</dbReference>
<gene>
    <name evidence="1" type="ORF">AWC14_01180</name>
</gene>
<organism evidence="1 2">
    <name type="scientific">Mycobacterium kyorinense</name>
    <dbReference type="NCBI Taxonomy" id="487514"/>
    <lineage>
        <taxon>Bacteria</taxon>
        <taxon>Bacillati</taxon>
        <taxon>Actinomycetota</taxon>
        <taxon>Actinomycetes</taxon>
        <taxon>Mycobacteriales</taxon>
        <taxon>Mycobacteriaceae</taxon>
        <taxon>Mycobacterium</taxon>
    </lineage>
</organism>
<dbReference type="EMBL" id="LQPE01000002">
    <property type="protein sequence ID" value="ORW12229.1"/>
    <property type="molecule type" value="Genomic_DNA"/>
</dbReference>
<comment type="caution">
    <text evidence="1">The sequence shown here is derived from an EMBL/GenBank/DDBJ whole genome shotgun (WGS) entry which is preliminary data.</text>
</comment>
<evidence type="ECO:0000313" key="2">
    <source>
        <dbReference type="Proteomes" id="UP000193487"/>
    </source>
</evidence>
<evidence type="ECO:0000313" key="1">
    <source>
        <dbReference type="EMBL" id="ORW12229.1"/>
    </source>
</evidence>
<proteinExistence type="predicted"/>
<dbReference type="Proteomes" id="UP000193487">
    <property type="component" value="Unassembled WGS sequence"/>
</dbReference>
<dbReference type="AlphaFoldDB" id="A0A1X1YM68"/>
<protein>
    <submittedName>
        <fullName evidence="1">Uncharacterized protein</fullName>
    </submittedName>
</protein>
<reference evidence="1 2" key="1">
    <citation type="submission" date="2016-01" db="EMBL/GenBank/DDBJ databases">
        <title>The new phylogeny of the genus Mycobacterium.</title>
        <authorList>
            <person name="Tarcisio F."/>
            <person name="Conor M."/>
            <person name="Antonella G."/>
            <person name="Elisabetta G."/>
            <person name="Giulia F.S."/>
            <person name="Sara T."/>
            <person name="Anna F."/>
            <person name="Clotilde B."/>
            <person name="Roberto B."/>
            <person name="Veronica D.S."/>
            <person name="Fabio R."/>
            <person name="Monica P."/>
            <person name="Olivier J."/>
            <person name="Enrico T."/>
            <person name="Nicola S."/>
        </authorList>
    </citation>
    <scope>NUCLEOTIDE SEQUENCE [LARGE SCALE GENOMIC DNA]</scope>
    <source>
        <strain evidence="1 2">DSM 45166</strain>
    </source>
</reference>
<name>A0A1X1YM68_9MYCO</name>
<accession>A0A1X1YM68</accession>
<keyword evidence="2" id="KW-1185">Reference proteome</keyword>
<sequence length="133" mass="14647">MNDNDDRLAASHEFVVVDDRHRDGFAELRNLPPIDVSAIDPSRLRNLIDGEIARRASIFEDRATDHCNDPHDSAVPDQWLLIECDEPGCNESAEVDLAATDPRDEQALHAVLGGSGWSSAAKGLELCPKHRPN</sequence>